<protein>
    <submittedName>
        <fullName evidence="1">Uncharacterized protein</fullName>
    </submittedName>
</protein>
<accession>A0ABU1WKB9</accession>
<proteinExistence type="predicted"/>
<dbReference type="Proteomes" id="UP001265700">
    <property type="component" value="Unassembled WGS sequence"/>
</dbReference>
<dbReference type="RefSeq" id="WP_310314206.1">
    <property type="nucleotide sequence ID" value="NZ_JAVDWU010000003.1"/>
</dbReference>
<sequence>MTAPFAMPLHYLIFEACDDGEGSGTWDAMAGVRAEHVPAVMKEVEAVMAWADSHSPGPRGPLDEGGAWDADQQVQTDGEWTTVTLTITGPWVWGEELVRSLCGPD</sequence>
<evidence type="ECO:0000313" key="1">
    <source>
        <dbReference type="EMBL" id="MDR7149711.1"/>
    </source>
</evidence>
<comment type="caution">
    <text evidence="1">The sequence shown here is derived from an EMBL/GenBank/DDBJ whole genome shotgun (WGS) entry which is preliminary data.</text>
</comment>
<evidence type="ECO:0000313" key="2">
    <source>
        <dbReference type="Proteomes" id="UP001265700"/>
    </source>
</evidence>
<gene>
    <name evidence="1" type="ORF">J2W49_001666</name>
</gene>
<reference evidence="1 2" key="1">
    <citation type="submission" date="2023-07" db="EMBL/GenBank/DDBJ databases">
        <title>Sorghum-associated microbial communities from plants grown in Nebraska, USA.</title>
        <authorList>
            <person name="Schachtman D."/>
        </authorList>
    </citation>
    <scope>NUCLEOTIDE SEQUENCE [LARGE SCALE GENOMIC DNA]</scope>
    <source>
        <strain evidence="1 2">4249</strain>
    </source>
</reference>
<dbReference type="EMBL" id="JAVDWU010000003">
    <property type="protein sequence ID" value="MDR7149711.1"/>
    <property type="molecule type" value="Genomic_DNA"/>
</dbReference>
<organism evidence="1 2">
    <name type="scientific">Hydrogenophaga palleronii</name>
    <dbReference type="NCBI Taxonomy" id="65655"/>
    <lineage>
        <taxon>Bacteria</taxon>
        <taxon>Pseudomonadati</taxon>
        <taxon>Pseudomonadota</taxon>
        <taxon>Betaproteobacteria</taxon>
        <taxon>Burkholderiales</taxon>
        <taxon>Comamonadaceae</taxon>
        <taxon>Hydrogenophaga</taxon>
    </lineage>
</organism>
<name>A0ABU1WKB9_9BURK</name>
<keyword evidence="2" id="KW-1185">Reference proteome</keyword>